<dbReference type="PANTHER" id="PTHR43397:SF1">
    <property type="entry name" value="ERGOTHIONEINE BIOSYNTHESIS PROTEIN 1"/>
    <property type="match status" value="1"/>
</dbReference>
<dbReference type="Pfam" id="PF03781">
    <property type="entry name" value="FGE-sulfatase"/>
    <property type="match status" value="2"/>
</dbReference>
<dbReference type="InterPro" id="IPR029063">
    <property type="entry name" value="SAM-dependent_MTases_sf"/>
</dbReference>
<feature type="domain" description="Histidine-specific methyltransferase SAM-dependent" evidence="4">
    <location>
        <begin position="29"/>
        <end position="181"/>
    </location>
</feature>
<dbReference type="Pfam" id="PF10017">
    <property type="entry name" value="Methyltransf_33"/>
    <property type="match status" value="2"/>
</dbReference>
<dbReference type="PANTHER" id="PTHR43397">
    <property type="entry name" value="ERGOTHIONEINE BIOSYNTHESIS PROTEIN 1"/>
    <property type="match status" value="1"/>
</dbReference>
<dbReference type="Gene3D" id="3.40.50.150">
    <property type="entry name" value="Vaccinia Virus protein VP39"/>
    <property type="match status" value="1"/>
</dbReference>
<evidence type="ECO:0000313" key="6">
    <source>
        <dbReference type="Proteomes" id="UP001194468"/>
    </source>
</evidence>
<dbReference type="EMBL" id="WHUW01000008">
    <property type="protein sequence ID" value="KAF8442983.1"/>
    <property type="molecule type" value="Genomic_DNA"/>
</dbReference>
<dbReference type="GO" id="GO:0008168">
    <property type="term" value="F:methyltransferase activity"/>
    <property type="evidence" value="ECO:0007669"/>
    <property type="project" value="UniProtKB-KW"/>
</dbReference>
<feature type="domain" description="Sulfatase-modifying factor enzyme-like" evidence="3">
    <location>
        <begin position="648"/>
        <end position="746"/>
    </location>
</feature>
<dbReference type="Gene3D" id="3.90.1580.10">
    <property type="entry name" value="paralog of FGE (formylglycine-generating enzyme)"/>
    <property type="match status" value="1"/>
</dbReference>
<evidence type="ECO:0000256" key="1">
    <source>
        <dbReference type="ARBA" id="ARBA00022603"/>
    </source>
</evidence>
<evidence type="ECO:0000259" key="4">
    <source>
        <dbReference type="Pfam" id="PF10017"/>
    </source>
</evidence>
<gene>
    <name evidence="5" type="ORF">L210DRAFT_3396218</name>
</gene>
<dbReference type="InterPro" id="IPR051128">
    <property type="entry name" value="EgtD_Methyltrsf_superfamily"/>
</dbReference>
<name>A0AAD4GGH7_BOLED</name>
<accession>A0AAD4GGH7</accession>
<dbReference type="InterPro" id="IPR005532">
    <property type="entry name" value="SUMF_dom"/>
</dbReference>
<dbReference type="SUPFAM" id="SSF56436">
    <property type="entry name" value="C-type lectin-like"/>
    <property type="match status" value="1"/>
</dbReference>
<comment type="caution">
    <text evidence="5">The sequence shown here is derived from an EMBL/GenBank/DDBJ whole genome shotgun (WGS) entry which is preliminary data.</text>
</comment>
<reference evidence="5" key="2">
    <citation type="journal article" date="2020" name="Nat. Commun.">
        <title>Large-scale genome sequencing of mycorrhizal fungi provides insights into the early evolution of symbiotic traits.</title>
        <authorList>
            <person name="Miyauchi S."/>
            <person name="Kiss E."/>
            <person name="Kuo A."/>
            <person name="Drula E."/>
            <person name="Kohler A."/>
            <person name="Sanchez-Garcia M."/>
            <person name="Morin E."/>
            <person name="Andreopoulos B."/>
            <person name="Barry K.W."/>
            <person name="Bonito G."/>
            <person name="Buee M."/>
            <person name="Carver A."/>
            <person name="Chen C."/>
            <person name="Cichocki N."/>
            <person name="Clum A."/>
            <person name="Culley D."/>
            <person name="Crous P.W."/>
            <person name="Fauchery L."/>
            <person name="Girlanda M."/>
            <person name="Hayes R.D."/>
            <person name="Keri Z."/>
            <person name="LaButti K."/>
            <person name="Lipzen A."/>
            <person name="Lombard V."/>
            <person name="Magnuson J."/>
            <person name="Maillard F."/>
            <person name="Murat C."/>
            <person name="Nolan M."/>
            <person name="Ohm R.A."/>
            <person name="Pangilinan J."/>
            <person name="Pereira M.F."/>
            <person name="Perotto S."/>
            <person name="Peter M."/>
            <person name="Pfister S."/>
            <person name="Riley R."/>
            <person name="Sitrit Y."/>
            <person name="Stielow J.B."/>
            <person name="Szollosi G."/>
            <person name="Zifcakova L."/>
            <person name="Stursova M."/>
            <person name="Spatafora J.W."/>
            <person name="Tedersoo L."/>
            <person name="Vaario L.M."/>
            <person name="Yamada A."/>
            <person name="Yan M."/>
            <person name="Wang P."/>
            <person name="Xu J."/>
            <person name="Bruns T."/>
            <person name="Baldrian P."/>
            <person name="Vilgalys R."/>
            <person name="Dunand C."/>
            <person name="Henrissat B."/>
            <person name="Grigoriev I.V."/>
            <person name="Hibbett D."/>
            <person name="Nagy L.G."/>
            <person name="Martin F.M."/>
        </authorList>
    </citation>
    <scope>NUCLEOTIDE SEQUENCE</scope>
    <source>
        <strain evidence="5">BED1</strain>
    </source>
</reference>
<dbReference type="GO" id="GO:0032259">
    <property type="term" value="P:methylation"/>
    <property type="evidence" value="ECO:0007669"/>
    <property type="project" value="UniProtKB-KW"/>
</dbReference>
<sequence>MGDANAAVHILDIRNCQNGADQPQYDIVDSIIRGLKAPFNAKSLPTQLLYNERGLRLYDQITTDAPEYYLFGAEQEILHKRAPEIMRILQSRSLASSEGTPAQVLLELGAGSMRKTSHILHALAALLPGTPTVPPVTYFALDLEEQEIQRTLTQLLNSDVGIAMQGKIEAKGMLGTYEHGVAFVLQGGLQDAVERNALESIRRDPALVLSVSSGQGTNDTDIAKPSAPEQPQLHMLFLGSSIGNFSRGEDAQFLRSLPLRAGYGDTLLVGLDHDNDREEIEIAYNDPKGLTRDFIMNGLKAAGIALGDSELFDLGNWEYTNVYDEDSRECAHKAFYKCLHPHRIIIPSTKEEVYFSKDELVKIETSLKYSERDACALFADAGLRPIQRWMDNTSRYSLWLLERPPFAFPLLPSPTTPTNETIGKRFGVPSLQDWQDMWKAWDFVTLRMIPSFMLFEKPIDLRHICLFYLGHIPTFLDIHLSRLLQEPHTHPEEFKFIFERGMDPNVDDPIQCHPHSEVPKNDEEWPSLSTILSFRERVRERLMKLYANISNGTIQLTRKVARVLFMTYEHEGLHIETLLYMLLQRAGSGTIPPPDFTIPPWESLLASWDAAPKPSSPTVVVEATTVTLGIDDVETDDTVKAVDVAGHVFGWDNESPSRQVSIDTFRISWRPITNGEFFTFYTGSGKDKVTFPASWIKHEDGEVRVRALYGPVSMTIAWDWPVLTSYDNMSVYASVKGGRLPTEPELRVFMDKFTCGYEGGANIGFRNWHPLPATTGVESHGGQGHNGGVWEWTSTIFDKFEGFVPSQLYPGYSADFFDGNYRVVLGGSFATIPRIAERRSMRNWYQHNYPYPWAGARIVYDL</sequence>
<keyword evidence="6" id="KW-1185">Reference proteome</keyword>
<feature type="domain" description="Sulfatase-modifying factor enzyme-like" evidence="3">
    <location>
        <begin position="779"/>
        <end position="859"/>
    </location>
</feature>
<protein>
    <submittedName>
        <fullName evidence="5">DUF323 domain-containing protein</fullName>
    </submittedName>
</protein>
<dbReference type="InterPro" id="IPR019257">
    <property type="entry name" value="MeTrfase_dom"/>
</dbReference>
<proteinExistence type="predicted"/>
<keyword evidence="1" id="KW-0489">Methyltransferase</keyword>
<evidence type="ECO:0000313" key="5">
    <source>
        <dbReference type="EMBL" id="KAF8442983.1"/>
    </source>
</evidence>
<dbReference type="Proteomes" id="UP001194468">
    <property type="component" value="Unassembled WGS sequence"/>
</dbReference>
<evidence type="ECO:0000256" key="2">
    <source>
        <dbReference type="ARBA" id="ARBA00022679"/>
    </source>
</evidence>
<dbReference type="InterPro" id="IPR016187">
    <property type="entry name" value="CTDL_fold"/>
</dbReference>
<organism evidence="5 6">
    <name type="scientific">Boletus edulis BED1</name>
    <dbReference type="NCBI Taxonomy" id="1328754"/>
    <lineage>
        <taxon>Eukaryota</taxon>
        <taxon>Fungi</taxon>
        <taxon>Dikarya</taxon>
        <taxon>Basidiomycota</taxon>
        <taxon>Agaricomycotina</taxon>
        <taxon>Agaricomycetes</taxon>
        <taxon>Agaricomycetidae</taxon>
        <taxon>Boletales</taxon>
        <taxon>Boletineae</taxon>
        <taxon>Boletaceae</taxon>
        <taxon>Boletoideae</taxon>
        <taxon>Boletus</taxon>
    </lineage>
</organism>
<feature type="domain" description="Histidine-specific methyltransferase SAM-dependent" evidence="4">
    <location>
        <begin position="217"/>
        <end position="402"/>
    </location>
</feature>
<dbReference type="AlphaFoldDB" id="A0AAD4GGH7"/>
<reference evidence="5" key="1">
    <citation type="submission" date="2019-10" db="EMBL/GenBank/DDBJ databases">
        <authorList>
            <consortium name="DOE Joint Genome Institute"/>
            <person name="Kuo A."/>
            <person name="Miyauchi S."/>
            <person name="Kiss E."/>
            <person name="Drula E."/>
            <person name="Kohler A."/>
            <person name="Sanchez-Garcia M."/>
            <person name="Andreopoulos B."/>
            <person name="Barry K.W."/>
            <person name="Bonito G."/>
            <person name="Buee M."/>
            <person name="Carver A."/>
            <person name="Chen C."/>
            <person name="Cichocki N."/>
            <person name="Clum A."/>
            <person name="Culley D."/>
            <person name="Crous P.W."/>
            <person name="Fauchery L."/>
            <person name="Girlanda M."/>
            <person name="Hayes R."/>
            <person name="Keri Z."/>
            <person name="LaButti K."/>
            <person name="Lipzen A."/>
            <person name="Lombard V."/>
            <person name="Magnuson J."/>
            <person name="Maillard F."/>
            <person name="Morin E."/>
            <person name="Murat C."/>
            <person name="Nolan M."/>
            <person name="Ohm R."/>
            <person name="Pangilinan J."/>
            <person name="Pereira M."/>
            <person name="Perotto S."/>
            <person name="Peter M."/>
            <person name="Riley R."/>
            <person name="Sitrit Y."/>
            <person name="Stielow B."/>
            <person name="Szollosi G."/>
            <person name="Zifcakova L."/>
            <person name="Stursova M."/>
            <person name="Spatafora J.W."/>
            <person name="Tedersoo L."/>
            <person name="Vaario L.-M."/>
            <person name="Yamada A."/>
            <person name="Yan M."/>
            <person name="Wang P."/>
            <person name="Xu J."/>
            <person name="Bruns T."/>
            <person name="Baldrian P."/>
            <person name="Vilgalys R."/>
            <person name="Henrissat B."/>
            <person name="Grigoriev I.V."/>
            <person name="Hibbett D."/>
            <person name="Nagy L.G."/>
            <person name="Martin F.M."/>
        </authorList>
    </citation>
    <scope>NUCLEOTIDE SEQUENCE</scope>
    <source>
        <strain evidence="5">BED1</strain>
    </source>
</reference>
<evidence type="ECO:0000259" key="3">
    <source>
        <dbReference type="Pfam" id="PF03781"/>
    </source>
</evidence>
<dbReference type="InterPro" id="IPR042095">
    <property type="entry name" value="SUMF_sf"/>
</dbReference>
<keyword evidence="2" id="KW-0808">Transferase</keyword>